<feature type="compositionally biased region" description="Basic residues" evidence="8">
    <location>
        <begin position="224"/>
        <end position="245"/>
    </location>
</feature>
<evidence type="ECO:0000256" key="6">
    <source>
        <dbReference type="ARBA" id="ARBA00023242"/>
    </source>
</evidence>
<accession>A0A9P0AV11</accession>
<feature type="compositionally biased region" description="Basic and acidic residues" evidence="8">
    <location>
        <begin position="2272"/>
        <end position="2290"/>
    </location>
</feature>
<dbReference type="PROSITE" id="PS00028">
    <property type="entry name" value="ZINC_FINGER_C2H2_1"/>
    <property type="match status" value="5"/>
</dbReference>
<feature type="domain" description="C2H2-type" evidence="9">
    <location>
        <begin position="2521"/>
        <end position="2548"/>
    </location>
</feature>
<feature type="region of interest" description="Disordered" evidence="8">
    <location>
        <begin position="694"/>
        <end position="775"/>
    </location>
</feature>
<name>A0A9P0AV11_BRAAE</name>
<dbReference type="SMART" id="SM00355">
    <property type="entry name" value="ZnF_C2H2"/>
    <property type="match status" value="23"/>
</dbReference>
<dbReference type="InterPro" id="IPR036236">
    <property type="entry name" value="Znf_C2H2_sf"/>
</dbReference>
<feature type="compositionally biased region" description="Basic and acidic residues" evidence="8">
    <location>
        <begin position="493"/>
        <end position="502"/>
    </location>
</feature>
<keyword evidence="4 7" id="KW-0863">Zinc-finger</keyword>
<feature type="region of interest" description="Disordered" evidence="8">
    <location>
        <begin position="827"/>
        <end position="911"/>
    </location>
</feature>
<keyword evidence="11" id="KW-1185">Reference proteome</keyword>
<feature type="region of interest" description="Disordered" evidence="8">
    <location>
        <begin position="473"/>
        <end position="502"/>
    </location>
</feature>
<comment type="subcellular location">
    <subcellularLocation>
        <location evidence="1">Nucleus</location>
    </subcellularLocation>
</comment>
<dbReference type="Pfam" id="PF21538">
    <property type="entry name" value="Med15_M"/>
    <property type="match status" value="1"/>
</dbReference>
<feature type="region of interest" description="Disordered" evidence="8">
    <location>
        <begin position="196"/>
        <end position="272"/>
    </location>
</feature>
<feature type="domain" description="C2H2-type" evidence="9">
    <location>
        <begin position="2340"/>
        <end position="2367"/>
    </location>
</feature>
<feature type="compositionally biased region" description="Basic and acidic residues" evidence="8">
    <location>
        <begin position="724"/>
        <end position="748"/>
    </location>
</feature>
<sequence length="3208" mass="364647">MDNEYEKKLSSLEKYIPFLNNMITQLKDSNKINRDAQLDKMESLYSMITDRNIRLKLDTLQKCEDVIVHLYDKKNNKPVSVRSVDLPKSTQVSPSQPRDIILSKTVVKPTKKVEQSIRVVNMDSLTRKPFVDTNSIACGSLTQNKSILDSKSIKSSSKQQETKSPVKISECVKTVKIIKDSDSIFGDMLSKIDNQLLKKSKKKDPKKERRISSSSKEDKNERRLSKHEHKKVLKKKDHKDKHHKDVKSTVGKNEEAKKEDKPKECKMDFQNPKIPSTESEILKIVSDTIDADIKKNAFKIPLLSKKLPETITSSTVNNVPMPVVEPPEMVPIPNLSKIMHPDTTALINNMVDQLKKQNSMNAPMNNISVPIQQNIPILQNIPIPYSPLMHNFGSPDNNRVPPIRNEQNFNADFHNRPNSRMQFTQQNHFNFEPTLTDMKFNNFNAKTADMPVLSPQEGMGFGYDQKNFHHGEIEEHRPPWNGSPNSWNRGKGRFQDNREPRSYREYREIHHREYENHDFEQSGTPNFEHQDITNRPDFREEDTSPNYRDLKQNPRQQNLDSRQLKVDHKSANKRSRSGRRKFQRDRFRGQSKARKVKDPKNSQYNNRFDRVYGARGDNMTRSRTRSRLRSRKSFHKTNKTGVQNFKIPKIKKDFTTDITETADNDCDVNLESDAVNGVEKAEKSTQGSKIDFVNEPEATNVAETQETQQEVVESSKTITSSVQDDTKEESVVKTNKKESLAAGEKDTTEEVASTEQHPQKEKDRKLAMTKPESSKAEKNILAQFFANLMGSENKKDKKGALLSLISTFTNSFSDSQIKKITDIIKNESSDEDKVDAKKTAEKTTEETNKEEESEVIDQKEEEPLNIEKVIVEKKPGSKPKKKATEADPVQVSVGENKKTKITTPTKPKRHKTELELLQEDIQEMFIRDGVLTANGKRMLKSDPKALNTDTKDEEKNSKKKVSIKKDSKKSLDIKCMSNLKVVLNRISPEELRTLRIPKSLLLKEGSEAEPSSVSLESKDSKKGANEENNDNLQKNNKTKRKRKTRWASGFIRKRKKKKTDKDKSIAETTDESFVEPDVSYLDEKTNMQCKLCPFSSKYLAQHYIMNHPDEEIWSSRLTKENAKLAVEDAKANMKKYEQLTTAFKVNNKYQFACRFCTYNSSMVPITFYDHVTMHTGEFRYTCQDCNYVNSYRKGVWAHTQKNEAHQRHVIPSKLSGIYTFLFMCEKCNYCQIDEKNVEKHVKKSHGINVKITKITSSTLPILEDDEDDLLKRRMELEIDNLETTGTESVVKKSKYIQIIDETASEITKDEDINKTTNEEPPLKMKKQDEKTSDISPLLLKALKFDETDDESNSSLLENLNASANLGSSIKDIVIPQQHSTAKKKVTAQMKVQLEGNDPIRDKVQDKSEEAPSVLLKPVEEEATPIIPAVNNEDNETIEPEQLDKTEDIKEDVATICNSPHFEEKWSLHSEISLKSEPEDEDKIIPEPEIVLLPAIERPVTSVLPVVEKSEEPLQCPTVISQVPQSSESSINLSDNDNNSDDVKVTCLDQNIIFSCCCVQVIKNDDILTYSCQVPPCVYICENQYSFMKHCKEQHANIDKVNCDVCKINVDGGTMEDMFRHVLNEHLTELGTLPRLSLLKMRRLSTLVDKKADLSNSEMKKVNIVPENVIKSKRPEQEIQASSLPKQSVGLGDQNPFGFKISGVVSLAEEPEVPPLGSLKLSPAKVNFRIFWSKMSENELKKPKKSEYAMAKFLNAISDLYKCPVYTCGFSSNFRDEFESHLKKHASAPKSFIPCVYCDYKMPLENVTTHIDVSHGKCQYACGYCMYRTLDPDYVYFHHLDKHKYEVKPKILLVDTTTVACLATESQTTRLPEDITKYCKPYHCKPCQKSFLFENDFNRHMWTDCDQLIQFMDLIQCGFVECSASEPAKLMVQHWNSVHNVCAYQCGYCFFSAPNQVTVFRHQVANHFNQSPKVYCRINPNENVDNLFYGSEAMAMLPVLRNLPDSMKRPKDIVAPSEAQPQNPQIKVANVYIKGSSSVKSPELPDSMKQPKAIVAPSEAQRELPASTKQPKAIVAPSEAQCELSASMKQPKAIVAPSEAQPQNPKIKVASVYIKGNSLVKSPAKVVVANAAASGGTSTTGSKLFQILPTGNIILKSLAPNAKVQVLKAIPNRFNSLLSLAKPHQITSASIVSTSLSSLTSLTSTYTGPVSLSRQISPSSEKMQPAAVETVEIDPIEDSSSTSEFPEQSEVNSLSLADSESESFLQSKAATSLEDKGSDRRSEKSSKHPENQEGPTDDLLKCAFCGGAYPDASSNTNQARPYECAHCKSALKSAQALVELYKCRSCCYTSKVRTNFVRHLLTHSKEKAATDSAPVNPVPCSDENEKIPDEIINLDYPEKNIQKCNIVKSPEISVKPTTSLMLSNDRINDVTTTLPITLNASKNNSNCKESGVTEGRLSESILRCDVAGCHKVYMKSSHLTAHKRTHTGEKPYQCFWEGCTWKFSRSDELTRHYRTHSGQSPFSCNLCERSFKRSDHLSRHMNRHKDNQAEKGEEKEKFPEFVKYPRSKFMCSICTFKSDDKQEITSHFAEKHPKNNSDVISGDDSIETVASENFPQKKAQPINEDFIARINKDIKETAKELKKDEVIVVLSDDDDDGDDTRKTVVEEVTPEVIPPKIGVRLPTPEKEMLDPFHLTHLISEFGGFGNPLNKQFKCPACEQFKTKQVVDFIFHLYIEKKIKRFMCKKCAGTSVTYDLMRRHMNALHETSAPWEDIEQLPRHKKLEAWIQELLRAQADEIIRKHGAVLAEIDNDKPKIHECEFCDETFCSQVNFQEHQLVHWRDKPFQCGACTFSDVRREKVVEHWKKEHKGECKLSIRAPLVAMVVAGKDESDKATHKDTVNLVEEENDDVAPTEQVLQVVEEKEVKEPSSNNEEIVFTCDMCVVYTRNQLEMLYHAITKHNSTKCFKRIWKAYVGNPQDNVHCGYCDVQGPDLTVRDHHLEKHAENQYKPYKFTCVLCPQRYASSEHFKLHFAREHNKVRCRNVLKLYKCTVCNYRSISSIPKNMRTHMRTHTKPVSCGVCQLRYPFTSQARTHFLKKHPNQAEIIEESIEKLRETSELMSAIIDAAVPVNEISDKVQNVAKKSTSKAPSIPMEEFSYYGTQPATLDLKKIKTAVEVNKVGLNMTVEQLGNIFNLNCYVEVEKHAPENDP</sequence>
<dbReference type="PANTHER" id="PTHR24406">
    <property type="entry name" value="TRANSCRIPTIONAL REPRESSOR CTCFL-RELATED"/>
    <property type="match status" value="1"/>
</dbReference>
<evidence type="ECO:0000256" key="1">
    <source>
        <dbReference type="ARBA" id="ARBA00004123"/>
    </source>
</evidence>
<dbReference type="PROSITE" id="PS50157">
    <property type="entry name" value="ZINC_FINGER_C2H2_2"/>
    <property type="match status" value="5"/>
</dbReference>
<feature type="compositionally biased region" description="Basic and acidic residues" evidence="8">
    <location>
        <begin position="834"/>
        <end position="847"/>
    </location>
</feature>
<feature type="compositionally biased region" description="Basic and acidic residues" evidence="8">
    <location>
        <begin position="205"/>
        <end position="223"/>
    </location>
</feature>
<dbReference type="GO" id="GO:0005634">
    <property type="term" value="C:nucleus"/>
    <property type="evidence" value="ECO:0007669"/>
    <property type="project" value="UniProtKB-SubCell"/>
</dbReference>
<feature type="compositionally biased region" description="Basic and acidic residues" evidence="8">
    <location>
        <begin position="1016"/>
        <end position="1025"/>
    </location>
</feature>
<feature type="compositionally biased region" description="Low complexity" evidence="8">
    <location>
        <begin position="697"/>
        <end position="712"/>
    </location>
</feature>
<keyword evidence="6" id="KW-0539">Nucleus</keyword>
<feature type="region of interest" description="Disordered" evidence="8">
    <location>
        <begin position="514"/>
        <end position="607"/>
    </location>
</feature>
<keyword evidence="5" id="KW-0862">Zinc</keyword>
<feature type="domain" description="C2H2-type" evidence="9">
    <location>
        <begin position="2815"/>
        <end position="2842"/>
    </location>
</feature>
<evidence type="ECO:0000313" key="11">
    <source>
        <dbReference type="Proteomes" id="UP001154078"/>
    </source>
</evidence>
<feature type="region of interest" description="Disordered" evidence="8">
    <location>
        <begin position="2536"/>
        <end position="2555"/>
    </location>
</feature>
<evidence type="ECO:0000256" key="7">
    <source>
        <dbReference type="PROSITE-ProRule" id="PRU00042"/>
    </source>
</evidence>
<feature type="domain" description="C2H2-type" evidence="9">
    <location>
        <begin position="2461"/>
        <end position="2490"/>
    </location>
</feature>
<evidence type="ECO:0000259" key="9">
    <source>
        <dbReference type="PROSITE" id="PS50157"/>
    </source>
</evidence>
<dbReference type="Gene3D" id="3.30.160.60">
    <property type="entry name" value="Classic Zinc Finger"/>
    <property type="match status" value="6"/>
</dbReference>
<feature type="compositionally biased region" description="Basic residues" evidence="8">
    <location>
        <begin position="571"/>
        <end position="597"/>
    </location>
</feature>
<gene>
    <name evidence="10" type="ORF">MELIAE_LOCUS2125</name>
</gene>
<dbReference type="OrthoDB" id="4737882at2759"/>
<feature type="region of interest" description="Disordered" evidence="8">
    <location>
        <begin position="1005"/>
        <end position="1068"/>
    </location>
</feature>
<feature type="compositionally biased region" description="Basic and acidic residues" evidence="8">
    <location>
        <begin position="528"/>
        <end position="552"/>
    </location>
</feature>
<keyword evidence="2" id="KW-0479">Metal-binding</keyword>
<organism evidence="10 11">
    <name type="scientific">Brassicogethes aeneus</name>
    <name type="common">Rape pollen beetle</name>
    <name type="synonym">Meligethes aeneus</name>
    <dbReference type="NCBI Taxonomy" id="1431903"/>
    <lineage>
        <taxon>Eukaryota</taxon>
        <taxon>Metazoa</taxon>
        <taxon>Ecdysozoa</taxon>
        <taxon>Arthropoda</taxon>
        <taxon>Hexapoda</taxon>
        <taxon>Insecta</taxon>
        <taxon>Pterygota</taxon>
        <taxon>Neoptera</taxon>
        <taxon>Endopterygota</taxon>
        <taxon>Coleoptera</taxon>
        <taxon>Polyphaga</taxon>
        <taxon>Cucujiformia</taxon>
        <taxon>Nitidulidae</taxon>
        <taxon>Meligethinae</taxon>
        <taxon>Brassicogethes</taxon>
    </lineage>
</organism>
<feature type="compositionally biased region" description="Polar residues" evidence="8">
    <location>
        <begin position="2237"/>
        <end position="2269"/>
    </location>
</feature>
<dbReference type="Proteomes" id="UP001154078">
    <property type="component" value="Chromosome 10"/>
</dbReference>
<dbReference type="InterPro" id="IPR013087">
    <property type="entry name" value="Znf_C2H2_type"/>
</dbReference>
<dbReference type="Pfam" id="PF00096">
    <property type="entry name" value="zf-C2H2"/>
    <property type="match status" value="2"/>
</dbReference>
<evidence type="ECO:0000256" key="4">
    <source>
        <dbReference type="ARBA" id="ARBA00022771"/>
    </source>
</evidence>
<feature type="region of interest" description="Disordered" evidence="8">
    <location>
        <begin position="2235"/>
        <end position="2294"/>
    </location>
</feature>
<feature type="compositionally biased region" description="Polar residues" evidence="8">
    <location>
        <begin position="714"/>
        <end position="723"/>
    </location>
</feature>
<feature type="region of interest" description="Disordered" evidence="8">
    <location>
        <begin position="933"/>
        <end position="968"/>
    </location>
</feature>
<feature type="compositionally biased region" description="Basic and acidic residues" evidence="8">
    <location>
        <begin position="252"/>
        <end position="267"/>
    </location>
</feature>
<protein>
    <recommendedName>
        <fullName evidence="9">C2H2-type domain-containing protein</fullName>
    </recommendedName>
</protein>
<feature type="compositionally biased region" description="Basic and acidic residues" evidence="8">
    <location>
        <begin position="939"/>
        <end position="956"/>
    </location>
</feature>
<dbReference type="FunFam" id="3.30.160.60:FF:000007">
    <property type="entry name" value="Basic krueppel-like factor 3"/>
    <property type="match status" value="1"/>
</dbReference>
<dbReference type="GO" id="GO:0008270">
    <property type="term" value="F:zinc ion binding"/>
    <property type="evidence" value="ECO:0007669"/>
    <property type="project" value="UniProtKB-KW"/>
</dbReference>
<evidence type="ECO:0000256" key="5">
    <source>
        <dbReference type="ARBA" id="ARBA00022833"/>
    </source>
</evidence>
<dbReference type="SUPFAM" id="SSF57667">
    <property type="entry name" value="beta-beta-alpha zinc fingers"/>
    <property type="match status" value="3"/>
</dbReference>
<keyword evidence="3" id="KW-0677">Repeat</keyword>
<evidence type="ECO:0000313" key="10">
    <source>
        <dbReference type="EMBL" id="CAH0548710.1"/>
    </source>
</evidence>
<feature type="domain" description="C2H2-type" evidence="9">
    <location>
        <begin position="2491"/>
        <end position="2520"/>
    </location>
</feature>
<reference evidence="10" key="1">
    <citation type="submission" date="2021-12" db="EMBL/GenBank/DDBJ databases">
        <authorList>
            <person name="King R."/>
        </authorList>
    </citation>
    <scope>NUCLEOTIDE SEQUENCE</scope>
</reference>
<feature type="compositionally biased region" description="Basic and acidic residues" evidence="8">
    <location>
        <begin position="757"/>
        <end position="775"/>
    </location>
</feature>
<dbReference type="InterPro" id="IPR050888">
    <property type="entry name" value="ZnF_C2H2-type_TF"/>
</dbReference>
<evidence type="ECO:0000256" key="2">
    <source>
        <dbReference type="ARBA" id="ARBA00022723"/>
    </source>
</evidence>
<dbReference type="InterPro" id="IPR048385">
    <property type="entry name" value="Med15_central"/>
</dbReference>
<dbReference type="EMBL" id="OV121141">
    <property type="protein sequence ID" value="CAH0548710.1"/>
    <property type="molecule type" value="Genomic_DNA"/>
</dbReference>
<feature type="compositionally biased region" description="Basic residues" evidence="8">
    <location>
        <begin position="1036"/>
        <end position="1058"/>
    </location>
</feature>
<evidence type="ECO:0000256" key="3">
    <source>
        <dbReference type="ARBA" id="ARBA00022737"/>
    </source>
</evidence>
<evidence type="ECO:0000256" key="8">
    <source>
        <dbReference type="SAM" id="MobiDB-lite"/>
    </source>
</evidence>
<proteinExistence type="predicted"/>